<dbReference type="RefSeq" id="WP_141443354.1">
    <property type="nucleotide sequence ID" value="NZ_CP038231.1"/>
</dbReference>
<dbReference type="OrthoDB" id="9809803at2"/>
<dbReference type="EMBL" id="CP038231">
    <property type="protein sequence ID" value="QDH13646.1"/>
    <property type="molecule type" value="Genomic_DNA"/>
</dbReference>
<reference evidence="3 4" key="1">
    <citation type="submission" date="2019-03" db="EMBL/GenBank/DDBJ databases">
        <title>The complete genome sequence of Swingsia_sp. F3b2 LMG30590(T).</title>
        <authorList>
            <person name="Chua K.-O."/>
            <person name="Chan K.-G."/>
            <person name="See-Too W.-S."/>
        </authorList>
    </citation>
    <scope>NUCLEOTIDE SEQUENCE [LARGE SCALE GENOMIC DNA]</scope>
    <source>
        <strain evidence="3 4">F3b2</strain>
    </source>
</reference>
<dbReference type="Pfam" id="PF08410">
    <property type="entry name" value="DUF1737"/>
    <property type="match status" value="1"/>
</dbReference>
<evidence type="ECO:0000259" key="2">
    <source>
        <dbReference type="Pfam" id="PF08410"/>
    </source>
</evidence>
<evidence type="ECO:0000313" key="3">
    <source>
        <dbReference type="EMBL" id="QDH13646.1"/>
    </source>
</evidence>
<feature type="region of interest" description="Disordered" evidence="1">
    <location>
        <begin position="54"/>
        <end position="74"/>
    </location>
</feature>
<keyword evidence="4" id="KW-1185">Reference proteome</keyword>
<protein>
    <submittedName>
        <fullName evidence="3">DUF1737 domain-containing protein</fullName>
    </submittedName>
</protein>
<evidence type="ECO:0000256" key="1">
    <source>
        <dbReference type="SAM" id="MobiDB-lite"/>
    </source>
</evidence>
<dbReference type="KEGG" id="swf:E3E12_04955"/>
<sequence>MQEYCLCDAESAYALNKQVNQYLSEGWQVGGSFYVYAVASGDARYCQSVVRTKPDAVPTTEKPTPKDNNTAKAT</sequence>
<organism evidence="3 4">
    <name type="scientific">Formicincola oecophyllae</name>
    <dbReference type="NCBI Taxonomy" id="2558361"/>
    <lineage>
        <taxon>Bacteria</taxon>
        <taxon>Pseudomonadati</taxon>
        <taxon>Pseudomonadota</taxon>
        <taxon>Alphaproteobacteria</taxon>
        <taxon>Acetobacterales</taxon>
        <taxon>Acetobacteraceae</taxon>
        <taxon>Formicincola</taxon>
    </lineage>
</organism>
<name>A0A4Y6UB07_9PROT</name>
<evidence type="ECO:0000313" key="4">
    <source>
        <dbReference type="Proteomes" id="UP000318709"/>
    </source>
</evidence>
<gene>
    <name evidence="3" type="ORF">E3E12_04955</name>
</gene>
<feature type="domain" description="DUF1737" evidence="2">
    <location>
        <begin position="1"/>
        <end position="51"/>
    </location>
</feature>
<dbReference type="InterPro" id="IPR013619">
    <property type="entry name" value="DUF1737"/>
</dbReference>
<dbReference type="AlphaFoldDB" id="A0A4Y6UB07"/>
<dbReference type="Proteomes" id="UP000318709">
    <property type="component" value="Chromosome"/>
</dbReference>
<accession>A0A4Y6UB07</accession>
<proteinExistence type="predicted"/>